<evidence type="ECO:0000256" key="4">
    <source>
        <dbReference type="ARBA" id="ARBA00022722"/>
    </source>
</evidence>
<dbReference type="OrthoDB" id="2668416at2759"/>
<keyword evidence="7" id="KW-0539">Nucleus</keyword>
<dbReference type="Gramene" id="GBG68388">
    <property type="protein sequence ID" value="GBG68388"/>
    <property type="gene ID" value="CBR_g2931"/>
</dbReference>
<evidence type="ECO:0000256" key="2">
    <source>
        <dbReference type="ARBA" id="ARBA00004123"/>
    </source>
</evidence>
<name>A0A388KEA8_CHABU</name>
<evidence type="ECO:0000256" key="7">
    <source>
        <dbReference type="ARBA" id="ARBA00023242"/>
    </source>
</evidence>
<dbReference type="Pfam" id="PF13359">
    <property type="entry name" value="DDE_Tnp_4"/>
    <property type="match status" value="1"/>
</dbReference>
<dbReference type="InterPro" id="IPR045249">
    <property type="entry name" value="HARBI1-like"/>
</dbReference>
<evidence type="ECO:0000256" key="1">
    <source>
        <dbReference type="ARBA" id="ARBA00001968"/>
    </source>
</evidence>
<protein>
    <recommendedName>
        <fullName evidence="8">DDE Tnp4 domain-containing protein</fullName>
    </recommendedName>
</protein>
<comment type="similarity">
    <text evidence="3">Belongs to the HARBI1 family.</text>
</comment>
<dbReference type="GO" id="GO:0016787">
    <property type="term" value="F:hydrolase activity"/>
    <property type="evidence" value="ECO:0007669"/>
    <property type="project" value="UniProtKB-KW"/>
</dbReference>
<feature type="domain" description="DDE Tnp4" evidence="8">
    <location>
        <begin position="226"/>
        <end position="390"/>
    </location>
</feature>
<gene>
    <name evidence="9" type="ORF">CBR_g2931</name>
</gene>
<comment type="caution">
    <text evidence="9">The sequence shown here is derived from an EMBL/GenBank/DDBJ whole genome shotgun (WGS) entry which is preliminary data.</text>
</comment>
<dbReference type="GO" id="GO:0046872">
    <property type="term" value="F:metal ion binding"/>
    <property type="evidence" value="ECO:0007669"/>
    <property type="project" value="UniProtKB-KW"/>
</dbReference>
<keyword evidence="5" id="KW-0479">Metal-binding</keyword>
<comment type="cofactor">
    <cofactor evidence="1">
        <name>a divalent metal cation</name>
        <dbReference type="ChEBI" id="CHEBI:60240"/>
    </cofactor>
</comment>
<proteinExistence type="inferred from homology"/>
<organism evidence="9 10">
    <name type="scientific">Chara braunii</name>
    <name type="common">Braun's stonewort</name>
    <dbReference type="NCBI Taxonomy" id="69332"/>
    <lineage>
        <taxon>Eukaryota</taxon>
        <taxon>Viridiplantae</taxon>
        <taxon>Streptophyta</taxon>
        <taxon>Charophyceae</taxon>
        <taxon>Charales</taxon>
        <taxon>Characeae</taxon>
        <taxon>Chara</taxon>
    </lineage>
</organism>
<dbReference type="PANTHER" id="PTHR22930:SF85">
    <property type="entry name" value="GH03217P-RELATED"/>
    <property type="match status" value="1"/>
</dbReference>
<evidence type="ECO:0000259" key="8">
    <source>
        <dbReference type="Pfam" id="PF13359"/>
    </source>
</evidence>
<dbReference type="Proteomes" id="UP000265515">
    <property type="component" value="Unassembled WGS sequence"/>
</dbReference>
<accession>A0A388KEA8</accession>
<keyword evidence="4" id="KW-0540">Nuclease</keyword>
<evidence type="ECO:0000313" key="9">
    <source>
        <dbReference type="EMBL" id="GBG68388.1"/>
    </source>
</evidence>
<evidence type="ECO:0000256" key="3">
    <source>
        <dbReference type="ARBA" id="ARBA00006958"/>
    </source>
</evidence>
<keyword evidence="6" id="KW-0378">Hydrolase</keyword>
<sequence>MEDDIGDAPGAWRLTPRERSLLGTTLLAVARHMQTVNDVGQASGRQTSRREAAIAQALMDVHSSPGLWDAPFLLSNAIVAGVMPRETPRWWVKRRTGGTWRDLSIANDASEDYFHDKLRMTRTVFNDIVAACSPFIQRRLTHYREPLQPDHIVAYALYRWASGETFESSTSSFGMGKSSGIKAVDHVTKAILAAYPEKIAFPTGRRLLQVVRAFGDKGFPNCLGAIDCTHIYVDKPPNAPSENYFDRKQQFSIVVQVVVDLDMRVVDVFVGYPGCVHDARVLRNSSLLRRAEVGDIFTADPIILRGGVRTTGYLLGDNGYAPRTWIVVPYGGSEQTRDITLFDMRQKTTRGVVERAFGRLKGMWRLFLRHHKTNMNNLPQQFTAVCIIHNLLLEAGVPFGERLLLDPVDRDREGNTVPINLGLQDLSQPVSQADATEAALALRDALRMQIR</sequence>
<dbReference type="EMBL" id="BFEA01000099">
    <property type="protein sequence ID" value="GBG68388.1"/>
    <property type="molecule type" value="Genomic_DNA"/>
</dbReference>
<keyword evidence="10" id="KW-1185">Reference proteome</keyword>
<dbReference type="InterPro" id="IPR027806">
    <property type="entry name" value="HARBI1_dom"/>
</dbReference>
<evidence type="ECO:0000313" key="10">
    <source>
        <dbReference type="Proteomes" id="UP000265515"/>
    </source>
</evidence>
<reference evidence="9 10" key="1">
    <citation type="journal article" date="2018" name="Cell">
        <title>The Chara Genome: Secondary Complexity and Implications for Plant Terrestrialization.</title>
        <authorList>
            <person name="Nishiyama T."/>
            <person name="Sakayama H."/>
            <person name="Vries J.D."/>
            <person name="Buschmann H."/>
            <person name="Saint-Marcoux D."/>
            <person name="Ullrich K.K."/>
            <person name="Haas F.B."/>
            <person name="Vanderstraeten L."/>
            <person name="Becker D."/>
            <person name="Lang D."/>
            <person name="Vosolsobe S."/>
            <person name="Rombauts S."/>
            <person name="Wilhelmsson P.K.I."/>
            <person name="Janitza P."/>
            <person name="Kern R."/>
            <person name="Heyl A."/>
            <person name="Rumpler F."/>
            <person name="Villalobos L.I.A.C."/>
            <person name="Clay J.M."/>
            <person name="Skokan R."/>
            <person name="Toyoda A."/>
            <person name="Suzuki Y."/>
            <person name="Kagoshima H."/>
            <person name="Schijlen E."/>
            <person name="Tajeshwar N."/>
            <person name="Catarino B."/>
            <person name="Hetherington A.J."/>
            <person name="Saltykova A."/>
            <person name="Bonnot C."/>
            <person name="Breuninger H."/>
            <person name="Symeonidi A."/>
            <person name="Radhakrishnan G.V."/>
            <person name="Van Nieuwerburgh F."/>
            <person name="Deforce D."/>
            <person name="Chang C."/>
            <person name="Karol K.G."/>
            <person name="Hedrich R."/>
            <person name="Ulvskov P."/>
            <person name="Glockner G."/>
            <person name="Delwiche C.F."/>
            <person name="Petrasek J."/>
            <person name="Van de Peer Y."/>
            <person name="Friml J."/>
            <person name="Beilby M."/>
            <person name="Dolan L."/>
            <person name="Kohara Y."/>
            <person name="Sugano S."/>
            <person name="Fujiyama A."/>
            <person name="Delaux P.-M."/>
            <person name="Quint M."/>
            <person name="TheiBen G."/>
            <person name="Hagemann M."/>
            <person name="Harholt J."/>
            <person name="Dunand C."/>
            <person name="Zachgo S."/>
            <person name="Langdale J."/>
            <person name="Maumus F."/>
            <person name="Straeten D.V.D."/>
            <person name="Gould S.B."/>
            <person name="Rensing S.A."/>
        </authorList>
    </citation>
    <scope>NUCLEOTIDE SEQUENCE [LARGE SCALE GENOMIC DNA]</scope>
    <source>
        <strain evidence="9 10">S276</strain>
    </source>
</reference>
<dbReference type="GO" id="GO:0004518">
    <property type="term" value="F:nuclease activity"/>
    <property type="evidence" value="ECO:0007669"/>
    <property type="project" value="UniProtKB-KW"/>
</dbReference>
<dbReference type="AlphaFoldDB" id="A0A388KEA8"/>
<evidence type="ECO:0000256" key="5">
    <source>
        <dbReference type="ARBA" id="ARBA00022723"/>
    </source>
</evidence>
<evidence type="ECO:0000256" key="6">
    <source>
        <dbReference type="ARBA" id="ARBA00022801"/>
    </source>
</evidence>
<dbReference type="PANTHER" id="PTHR22930">
    <property type="match status" value="1"/>
</dbReference>
<dbReference type="GO" id="GO:0005634">
    <property type="term" value="C:nucleus"/>
    <property type="evidence" value="ECO:0007669"/>
    <property type="project" value="UniProtKB-SubCell"/>
</dbReference>
<comment type="subcellular location">
    <subcellularLocation>
        <location evidence="2">Nucleus</location>
    </subcellularLocation>
</comment>